<name>A0A2I2L4A3_9VIRU</name>
<dbReference type="PANTHER" id="PTHR46586">
    <property type="entry name" value="ANKYRIN REPEAT-CONTAINING PROTEIN"/>
    <property type="match status" value="1"/>
</dbReference>
<proteinExistence type="predicted"/>
<sequence>MDNPITNDVFLYLIDNFLSGEEKTILRLLNKTYRSKYNNYVNIKTLVKNGNIDTIKELTIEFPTDIHTFSGLLEYGNIDLLNWIKDNSMINDRVHLLKNSKYIDLYGSAAKSGKVEVLQWLNTNINIKSTYYGFNKALDSKSLEVVKWCYECAKKNDRWILDYIPNMTTDRYKFTFEVFCWLFAKVEELDTGLSKVIFYTTDIVTWLINNNKLQECEDLEFIKWDIFTCAIKGGNIQLLELLKNNGIMSPEIAIENDEEFTAFYEAFNYGNIEVMKWLYVNGYRWCSMSLANIIMSCKDLGEDKTLEILEWVMDYCKSNIKLYEQLYGYCGPNIRLIKFLIKVQCPLPNHLSIINDYDLLLKNIFLSFTNNEVYHMILTLCKSGNLNMLKWLISTCGYNIADIEKEYAKIILDILHISDVQMDGNTVTSDNTLGMTYIMLHFIANACKYGNLEVVQFLYNAGCKYIPECSFMAAREGHIHILKWMKSNNLKIQIPQDEEWNIGKYISKQVYDFILNR</sequence>
<gene>
    <name evidence="1" type="ORF">ORPV_454</name>
</gene>
<dbReference type="SUPFAM" id="SSF48403">
    <property type="entry name" value="Ankyrin repeat"/>
    <property type="match status" value="1"/>
</dbReference>
<dbReference type="Proteomes" id="UP000236316">
    <property type="component" value="Segment"/>
</dbReference>
<protein>
    <submittedName>
        <fullName evidence="1">Ankyrin-repeat protein</fullName>
    </submittedName>
</protein>
<organism evidence="1">
    <name type="scientific">Orpheovirus IHUMI-LCC2</name>
    <dbReference type="NCBI Taxonomy" id="2023057"/>
    <lineage>
        <taxon>Viruses</taxon>
        <taxon>Varidnaviria</taxon>
        <taxon>Bamfordvirae</taxon>
        <taxon>Nucleocytoviricota</taxon>
        <taxon>Megaviricetes</taxon>
        <taxon>Pimascovirales</taxon>
        <taxon>Ocovirineae</taxon>
        <taxon>Orpheoviridae</taxon>
        <taxon>Alphaorpheovirus</taxon>
        <taxon>Alphaorpheovirus massiliense</taxon>
    </lineage>
</organism>
<evidence type="ECO:0000313" key="1">
    <source>
        <dbReference type="EMBL" id="SNW62358.1"/>
    </source>
</evidence>
<accession>A0A2I2L4A3</accession>
<dbReference type="KEGG" id="vg:35382244"/>
<dbReference type="EMBL" id="LT906555">
    <property type="protein sequence ID" value="SNW62358.1"/>
    <property type="molecule type" value="Genomic_DNA"/>
</dbReference>
<dbReference type="GeneID" id="35382244"/>
<dbReference type="InterPro" id="IPR052050">
    <property type="entry name" value="SecEffector_AnkRepeat"/>
</dbReference>
<reference evidence="1" key="1">
    <citation type="submission" date="2017-08" db="EMBL/GenBank/DDBJ databases">
        <authorList>
            <consortium name="Urmite Genomes"/>
        </authorList>
    </citation>
    <scope>NUCLEOTIDE SEQUENCE [LARGE SCALE GENOMIC DNA]</scope>
    <source>
        <strain evidence="1">IHUMI-LCC2</strain>
    </source>
</reference>
<keyword evidence="2" id="KW-1185">Reference proteome</keyword>
<dbReference type="Gene3D" id="1.25.40.20">
    <property type="entry name" value="Ankyrin repeat-containing domain"/>
    <property type="match status" value="1"/>
</dbReference>
<dbReference type="PANTHER" id="PTHR46586:SF3">
    <property type="entry name" value="ANKYRIN REPEAT-CONTAINING PROTEIN"/>
    <property type="match status" value="1"/>
</dbReference>
<evidence type="ECO:0000313" key="2">
    <source>
        <dbReference type="Proteomes" id="UP000236316"/>
    </source>
</evidence>
<dbReference type="RefSeq" id="YP_009448660.1">
    <property type="nucleotide sequence ID" value="NC_036594.1"/>
</dbReference>
<dbReference type="InterPro" id="IPR036770">
    <property type="entry name" value="Ankyrin_rpt-contain_sf"/>
</dbReference>